<feature type="transmembrane region" description="Helical" evidence="2">
    <location>
        <begin position="523"/>
        <end position="547"/>
    </location>
</feature>
<proteinExistence type="predicted"/>
<dbReference type="Gene3D" id="2.60.40.10">
    <property type="entry name" value="Immunoglobulins"/>
    <property type="match status" value="3"/>
</dbReference>
<dbReference type="InterPro" id="IPR013783">
    <property type="entry name" value="Ig-like_fold"/>
</dbReference>
<feature type="domain" description="Fibronectin type-III" evidence="4">
    <location>
        <begin position="292"/>
        <end position="398"/>
    </location>
</feature>
<evidence type="ECO:0000256" key="2">
    <source>
        <dbReference type="SAM" id="Phobius"/>
    </source>
</evidence>
<evidence type="ECO:0000256" key="1">
    <source>
        <dbReference type="ARBA" id="ARBA00022737"/>
    </source>
</evidence>
<sequence>MPVIPHTSLSLKTPLSMVLLFRFKSLPAVNKSLNNSGPSRMAVYLTSFRLLVVCCALIYHVLGANPTFLSVRAPQKYLIEGKTLKLSCKIHGTPLFASRVSWKHNGDWLHNQTKREVGAVGLTLERVSRHQEGIYQCGVYNFSGLSSTEAIPADANVTLFVGGPIHRPVCESSDHAFPDFEDLLHWNALVDYQGVQRPFTYQIFYCNFSCLRPPRGYSIFRGCPLVPKSSTGIVMECNLISLYKKVFPKLFSGSKNIRGLRISLAIGIANMDDEIISQPVRCTVYRPVKCTKPANIRLNNSTAGQLTLIWDLPKDVPQDYQRNLIYWIRVVGSGHGVGDFPKLIKVIGKNYSSETIRRDISGLHPYTWYHIYISCSIVVSNATRGEEVGPFSARTREEAPSAPPKLSEDVTNTTLHGQYRDVILHWKLPDNDTWNGEITHIVLLYWIANSSVTEANSSLVVFSNVSMTTGTLRMLRQDEVYEVTAKICTSAGCGPPSQSVFIRRLDHADGTHVPRTQEQGDKYYIIGVALGLLLCVGCLTVIAYHWLRKRRRERIPPLGSVLGKLPPPPLIPCGSDTGPENREDNHVYDTTISPLLIGDKSEYVQIKTSKPAPITLMRSEFDTDDI</sequence>
<dbReference type="InterPro" id="IPR007110">
    <property type="entry name" value="Ig-like_dom"/>
</dbReference>
<feature type="domain" description="Fibronectin type-III" evidence="4">
    <location>
        <begin position="402"/>
        <end position="508"/>
    </location>
</feature>
<dbReference type="InterPro" id="IPR013098">
    <property type="entry name" value="Ig_I-set"/>
</dbReference>
<keyword evidence="1" id="KW-0677">Repeat</keyword>
<dbReference type="InterPro" id="IPR050964">
    <property type="entry name" value="Striated_Muscle_Regulatory"/>
</dbReference>
<keyword evidence="6" id="KW-1185">Reference proteome</keyword>
<dbReference type="EMBL" id="RCHS01000794">
    <property type="protein sequence ID" value="RMX56807.1"/>
    <property type="molecule type" value="Genomic_DNA"/>
</dbReference>
<dbReference type="SMART" id="SM00409">
    <property type="entry name" value="IG"/>
    <property type="match status" value="1"/>
</dbReference>
<evidence type="ECO:0000313" key="5">
    <source>
        <dbReference type="EMBL" id="RMX56807.1"/>
    </source>
</evidence>
<reference evidence="5 6" key="1">
    <citation type="journal article" date="2018" name="Sci. Rep.">
        <title>Comparative analysis of the Pocillopora damicornis genome highlights role of immune system in coral evolution.</title>
        <authorList>
            <person name="Cunning R."/>
            <person name="Bay R.A."/>
            <person name="Gillette P."/>
            <person name="Baker A.C."/>
            <person name="Traylor-Knowles N."/>
        </authorList>
    </citation>
    <scope>NUCLEOTIDE SEQUENCE [LARGE SCALE GENOMIC DNA]</scope>
    <source>
        <strain evidence="5">RSMAS</strain>
        <tissue evidence="5">Whole animal</tissue>
    </source>
</reference>
<organism evidence="5 6">
    <name type="scientific">Pocillopora damicornis</name>
    <name type="common">Cauliflower coral</name>
    <name type="synonym">Millepora damicornis</name>
    <dbReference type="NCBI Taxonomy" id="46731"/>
    <lineage>
        <taxon>Eukaryota</taxon>
        <taxon>Metazoa</taxon>
        <taxon>Cnidaria</taxon>
        <taxon>Anthozoa</taxon>
        <taxon>Hexacorallia</taxon>
        <taxon>Scleractinia</taxon>
        <taxon>Astrocoeniina</taxon>
        <taxon>Pocilloporidae</taxon>
        <taxon>Pocillopora</taxon>
    </lineage>
</organism>
<dbReference type="SUPFAM" id="SSF48726">
    <property type="entry name" value="Immunoglobulin"/>
    <property type="match status" value="1"/>
</dbReference>
<dbReference type="InterPro" id="IPR036179">
    <property type="entry name" value="Ig-like_dom_sf"/>
</dbReference>
<dbReference type="SUPFAM" id="SSF49265">
    <property type="entry name" value="Fibronectin type III"/>
    <property type="match status" value="1"/>
</dbReference>
<dbReference type="InterPro" id="IPR003599">
    <property type="entry name" value="Ig_sub"/>
</dbReference>
<evidence type="ECO:0000313" key="6">
    <source>
        <dbReference type="Proteomes" id="UP000275408"/>
    </source>
</evidence>
<dbReference type="InterPro" id="IPR036116">
    <property type="entry name" value="FN3_sf"/>
</dbReference>
<accession>A0A3M6UTB5</accession>
<evidence type="ECO:0008006" key="7">
    <source>
        <dbReference type="Google" id="ProtNLM"/>
    </source>
</evidence>
<feature type="domain" description="Ig-like" evidence="3">
    <location>
        <begin position="66"/>
        <end position="158"/>
    </location>
</feature>
<dbReference type="Proteomes" id="UP000275408">
    <property type="component" value="Unassembled WGS sequence"/>
</dbReference>
<keyword evidence="2" id="KW-1133">Transmembrane helix</keyword>
<evidence type="ECO:0000259" key="4">
    <source>
        <dbReference type="PROSITE" id="PS50853"/>
    </source>
</evidence>
<dbReference type="PROSITE" id="PS50853">
    <property type="entry name" value="FN3"/>
    <property type="match status" value="2"/>
</dbReference>
<dbReference type="PANTHER" id="PTHR13817">
    <property type="entry name" value="TITIN"/>
    <property type="match status" value="1"/>
</dbReference>
<dbReference type="AlphaFoldDB" id="A0A3M6UTB5"/>
<protein>
    <recommendedName>
        <fullName evidence="7">Ig-like domain-containing protein</fullName>
    </recommendedName>
</protein>
<dbReference type="Pfam" id="PF07679">
    <property type="entry name" value="I-set"/>
    <property type="match status" value="1"/>
</dbReference>
<gene>
    <name evidence="5" type="ORF">pdam_00009915</name>
</gene>
<evidence type="ECO:0000259" key="3">
    <source>
        <dbReference type="PROSITE" id="PS50835"/>
    </source>
</evidence>
<keyword evidence="2" id="KW-0472">Membrane</keyword>
<dbReference type="CDD" id="cd00063">
    <property type="entry name" value="FN3"/>
    <property type="match status" value="2"/>
</dbReference>
<keyword evidence="2" id="KW-0812">Transmembrane</keyword>
<dbReference type="STRING" id="46731.A0A3M6UTB5"/>
<name>A0A3M6UTB5_POCDA</name>
<dbReference type="PANTHER" id="PTHR13817:SF166">
    <property type="entry name" value="NEURONAL IGCAM-RELATED"/>
    <property type="match status" value="1"/>
</dbReference>
<comment type="caution">
    <text evidence="5">The sequence shown here is derived from an EMBL/GenBank/DDBJ whole genome shotgun (WGS) entry which is preliminary data.</text>
</comment>
<dbReference type="PROSITE" id="PS50835">
    <property type="entry name" value="IG_LIKE"/>
    <property type="match status" value="1"/>
</dbReference>
<dbReference type="InterPro" id="IPR003961">
    <property type="entry name" value="FN3_dom"/>
</dbReference>